<evidence type="ECO:0000313" key="3">
    <source>
        <dbReference type="EMBL" id="NEX62469.1"/>
    </source>
</evidence>
<keyword evidence="4" id="KW-1185">Reference proteome</keyword>
<dbReference type="AlphaFoldDB" id="A0A6B3SXH7"/>
<accession>A0A6B3SXH7</accession>
<reference evidence="3 4" key="1">
    <citation type="submission" date="2020-02" db="EMBL/GenBank/DDBJ databases">
        <authorList>
            <person name="Kim M.K."/>
        </authorList>
    </citation>
    <scope>NUCLEOTIDE SEQUENCE [LARGE SCALE GENOMIC DNA]</scope>
    <source>
        <strain evidence="3 4">17J57-3</strain>
    </source>
</reference>
<comment type="caution">
    <text evidence="3">The sequence shown here is derived from an EMBL/GenBank/DDBJ whole genome shotgun (WGS) entry which is preliminary data.</text>
</comment>
<proteinExistence type="predicted"/>
<name>A0A6B3SXH7_9BURK</name>
<sequence length="141" mass="14677">MGDSRKSSRWKPGESGNPAGKKPGTGKISHLRDAIATELPEILHSLIRQAKAGDVQAAKILLEKVLPSLRATEATIEVALSTGDPLSAQARSVLHAVANGEIAPGHGAQLMASLGMAAKIGEMDELVKRVEQLEGTNARGA</sequence>
<evidence type="ECO:0000256" key="1">
    <source>
        <dbReference type="SAM" id="MobiDB-lite"/>
    </source>
</evidence>
<dbReference type="EMBL" id="JAAIVB010000051">
    <property type="protein sequence ID" value="NEX62469.1"/>
    <property type="molecule type" value="Genomic_DNA"/>
</dbReference>
<organism evidence="3 4">
    <name type="scientific">Noviherbaspirillum galbum</name>
    <dbReference type="NCBI Taxonomy" id="2709383"/>
    <lineage>
        <taxon>Bacteria</taxon>
        <taxon>Pseudomonadati</taxon>
        <taxon>Pseudomonadota</taxon>
        <taxon>Betaproteobacteria</taxon>
        <taxon>Burkholderiales</taxon>
        <taxon>Oxalobacteraceae</taxon>
        <taxon>Noviherbaspirillum</taxon>
    </lineage>
</organism>
<protein>
    <recommendedName>
        <fullName evidence="2">DUF5681 domain-containing protein</fullName>
    </recommendedName>
</protein>
<evidence type="ECO:0000259" key="2">
    <source>
        <dbReference type="Pfam" id="PF18932"/>
    </source>
</evidence>
<gene>
    <name evidence="3" type="ORF">G3574_15370</name>
</gene>
<dbReference type="Proteomes" id="UP000482155">
    <property type="component" value="Unassembled WGS sequence"/>
</dbReference>
<dbReference type="InterPro" id="IPR043736">
    <property type="entry name" value="DUF5681"/>
</dbReference>
<evidence type="ECO:0000313" key="4">
    <source>
        <dbReference type="Proteomes" id="UP000482155"/>
    </source>
</evidence>
<feature type="region of interest" description="Disordered" evidence="1">
    <location>
        <begin position="1"/>
        <end position="28"/>
    </location>
</feature>
<feature type="domain" description="DUF5681" evidence="2">
    <location>
        <begin position="6"/>
        <end position="64"/>
    </location>
</feature>
<dbReference type="Pfam" id="PF18932">
    <property type="entry name" value="DUF5681"/>
    <property type="match status" value="1"/>
</dbReference>